<proteinExistence type="predicted"/>
<dbReference type="KEGG" id="mrub:DEO27_024125"/>
<dbReference type="Pfam" id="PF15579">
    <property type="entry name" value="Imm52"/>
    <property type="match status" value="1"/>
</dbReference>
<dbReference type="InterPro" id="IPR028969">
    <property type="entry name" value="Imm52"/>
</dbReference>
<accession>A0A5C1I4E2</accession>
<keyword evidence="3" id="KW-1185">Reference proteome</keyword>
<reference evidence="2" key="1">
    <citation type="submission" date="2019-08" db="EMBL/GenBank/DDBJ databases">
        <title>Comparative genome analysis confer to the adaptation heavy metal polluted environment.</title>
        <authorList>
            <person name="Li Y."/>
        </authorList>
    </citation>
    <scope>NUCLEOTIDE SEQUENCE [LARGE SCALE GENOMIC DNA]</scope>
    <source>
        <strain evidence="2">P1</strain>
    </source>
</reference>
<evidence type="ECO:0000313" key="3">
    <source>
        <dbReference type="Proteomes" id="UP000251402"/>
    </source>
</evidence>
<organism evidence="2 3">
    <name type="scientific">Mucilaginibacter rubeus</name>
    <dbReference type="NCBI Taxonomy" id="2027860"/>
    <lineage>
        <taxon>Bacteria</taxon>
        <taxon>Pseudomonadati</taxon>
        <taxon>Bacteroidota</taxon>
        <taxon>Sphingobacteriia</taxon>
        <taxon>Sphingobacteriales</taxon>
        <taxon>Sphingobacteriaceae</taxon>
        <taxon>Mucilaginibacter</taxon>
    </lineage>
</organism>
<evidence type="ECO:0000259" key="1">
    <source>
        <dbReference type="Pfam" id="PF15579"/>
    </source>
</evidence>
<name>A0A5C1I4E2_9SPHI</name>
<gene>
    <name evidence="2" type="ORF">DEO27_024125</name>
</gene>
<evidence type="ECO:0000313" key="2">
    <source>
        <dbReference type="EMBL" id="QEM12967.1"/>
    </source>
</evidence>
<dbReference type="AlphaFoldDB" id="A0A5C1I4E2"/>
<sequence>MIDSFYIGAYWETKKELLEDVIEPTLQTLEQLSELDEQFYNFYELGTSRKQAFENRIPLEFGYIKELYQKRLKKADLDQNGYSKIGYGLSLWTGQNEDESSQISFNVGSSSNKIRNRCLIKIPTEGVARERLLQLNKVKEIIKLLILKWNPDLVVLTSKELSTALDITNDLGWVTYVKAKQRKTKYKSSSRMVHESNYHGGDLFYLTTDNGLVYDYNLINEYQSLKKQIQ</sequence>
<dbReference type="Proteomes" id="UP000251402">
    <property type="component" value="Chromosome"/>
</dbReference>
<protein>
    <recommendedName>
        <fullName evidence="1">Immunity protein 52 domain-containing protein</fullName>
    </recommendedName>
</protein>
<dbReference type="EMBL" id="CP043450">
    <property type="protein sequence ID" value="QEM12967.1"/>
    <property type="molecule type" value="Genomic_DNA"/>
</dbReference>
<feature type="domain" description="Immunity protein 52" evidence="1">
    <location>
        <begin position="3"/>
        <end position="182"/>
    </location>
</feature>
<dbReference type="RefSeq" id="WP_112574900.1">
    <property type="nucleotide sequence ID" value="NZ_CP043450.1"/>
</dbReference>
<dbReference type="OrthoDB" id="1494206at2"/>